<evidence type="ECO:0000313" key="2">
    <source>
        <dbReference type="EMBL" id="SEM00323.1"/>
    </source>
</evidence>
<dbReference type="AlphaFoldDB" id="A0A1H7UTN1"/>
<dbReference type="STRING" id="573321.SAMN04488505_103104"/>
<evidence type="ECO:0000256" key="1">
    <source>
        <dbReference type="SAM" id="Phobius"/>
    </source>
</evidence>
<keyword evidence="1" id="KW-1133">Transmembrane helix</keyword>
<keyword evidence="1" id="KW-0472">Membrane</keyword>
<evidence type="ECO:0000313" key="3">
    <source>
        <dbReference type="Proteomes" id="UP000198984"/>
    </source>
</evidence>
<proteinExistence type="predicted"/>
<feature type="transmembrane region" description="Helical" evidence="1">
    <location>
        <begin position="133"/>
        <end position="153"/>
    </location>
</feature>
<feature type="transmembrane region" description="Helical" evidence="1">
    <location>
        <begin position="219"/>
        <end position="238"/>
    </location>
</feature>
<keyword evidence="3" id="KW-1185">Reference proteome</keyword>
<sequence length="314" mass="34179">MFLAVEKKLKVLNGRKRMKQLSLTLIALFLLSSLASFSQSSLQLGASGVFSKTKGYGAEIVGNAQVAKNLSIGLGIKPMKFEEHSKLYIPVFATLKYYYPLSKWRLYASVDPGYGIYPMEYLSGEFYNIRRNGAIYLSGGFGIMGASALAPYASIHFTKFGFTEHIGLSSQYRPISTLTFTAGIALNKLASKNVFDRSTPSPLRSQDYYEKRSKNQKTAAWIILGSGVALFAGGIIVASQHNDDGAEAAVPLVFMSGTGIVTSLVSIPFFISAGSNKRKAMHLSSRFEMQKSPVKMQAGVLSNSNPALAVRLDF</sequence>
<keyword evidence="1" id="KW-0812">Transmembrane</keyword>
<dbReference type="EMBL" id="FOBB01000003">
    <property type="protein sequence ID" value="SEM00323.1"/>
    <property type="molecule type" value="Genomic_DNA"/>
</dbReference>
<reference evidence="2 3" key="1">
    <citation type="submission" date="2016-10" db="EMBL/GenBank/DDBJ databases">
        <authorList>
            <person name="de Groot N.N."/>
        </authorList>
    </citation>
    <scope>NUCLEOTIDE SEQUENCE [LARGE SCALE GENOMIC DNA]</scope>
    <source>
        <strain evidence="2 3">DSM 21039</strain>
    </source>
</reference>
<gene>
    <name evidence="2" type="ORF">SAMN04488505_103104</name>
</gene>
<feature type="transmembrane region" description="Helical" evidence="1">
    <location>
        <begin position="250"/>
        <end position="271"/>
    </location>
</feature>
<dbReference type="Proteomes" id="UP000198984">
    <property type="component" value="Unassembled WGS sequence"/>
</dbReference>
<name>A0A1H7UTN1_9BACT</name>
<protein>
    <submittedName>
        <fullName evidence="2">Uncharacterized protein</fullName>
    </submittedName>
</protein>
<accession>A0A1H7UTN1</accession>
<organism evidence="2 3">
    <name type="scientific">Chitinophaga rupis</name>
    <dbReference type="NCBI Taxonomy" id="573321"/>
    <lineage>
        <taxon>Bacteria</taxon>
        <taxon>Pseudomonadati</taxon>
        <taxon>Bacteroidota</taxon>
        <taxon>Chitinophagia</taxon>
        <taxon>Chitinophagales</taxon>
        <taxon>Chitinophagaceae</taxon>
        <taxon>Chitinophaga</taxon>
    </lineage>
</organism>